<feature type="non-terminal residue" evidence="4">
    <location>
        <position position="3291"/>
    </location>
</feature>
<name>A0A9P1BUW4_9DINO</name>
<feature type="compositionally biased region" description="Basic and acidic residues" evidence="3">
    <location>
        <begin position="1968"/>
        <end position="1986"/>
    </location>
</feature>
<evidence type="ECO:0000313" key="4">
    <source>
        <dbReference type="EMBL" id="CAI3979060.1"/>
    </source>
</evidence>
<reference evidence="5 6" key="2">
    <citation type="submission" date="2024-05" db="EMBL/GenBank/DDBJ databases">
        <authorList>
            <person name="Chen Y."/>
            <person name="Shah S."/>
            <person name="Dougan E. K."/>
            <person name="Thang M."/>
            <person name="Chan C."/>
        </authorList>
    </citation>
    <scope>NUCLEOTIDE SEQUENCE [LARGE SCALE GENOMIC DNA]</scope>
</reference>
<dbReference type="InterPro" id="IPR001525">
    <property type="entry name" value="C5_MeTfrase"/>
</dbReference>
<dbReference type="Gene3D" id="3.40.50.150">
    <property type="entry name" value="Vaccinia Virus protein VP39"/>
    <property type="match status" value="1"/>
</dbReference>
<organism evidence="4">
    <name type="scientific">Cladocopium goreaui</name>
    <dbReference type="NCBI Taxonomy" id="2562237"/>
    <lineage>
        <taxon>Eukaryota</taxon>
        <taxon>Sar</taxon>
        <taxon>Alveolata</taxon>
        <taxon>Dinophyceae</taxon>
        <taxon>Suessiales</taxon>
        <taxon>Symbiodiniaceae</taxon>
        <taxon>Cladocopium</taxon>
    </lineage>
</organism>
<evidence type="ECO:0000256" key="1">
    <source>
        <dbReference type="ARBA" id="ARBA00022603"/>
    </source>
</evidence>
<protein>
    <submittedName>
        <fullName evidence="4">Uncharacterized protein</fullName>
    </submittedName>
</protein>
<dbReference type="Pfam" id="PF00145">
    <property type="entry name" value="DNA_methylase"/>
    <property type="match status" value="1"/>
</dbReference>
<dbReference type="OrthoDB" id="422033at2759"/>
<evidence type="ECO:0000256" key="3">
    <source>
        <dbReference type="SAM" id="MobiDB-lite"/>
    </source>
</evidence>
<proteinExistence type="predicted"/>
<feature type="region of interest" description="Disordered" evidence="3">
    <location>
        <begin position="349"/>
        <end position="397"/>
    </location>
</feature>
<dbReference type="GO" id="GO:0008168">
    <property type="term" value="F:methyltransferase activity"/>
    <property type="evidence" value="ECO:0007669"/>
    <property type="project" value="UniProtKB-KW"/>
</dbReference>
<evidence type="ECO:0000256" key="2">
    <source>
        <dbReference type="ARBA" id="ARBA00022679"/>
    </source>
</evidence>
<keyword evidence="1" id="KW-0489">Methyltransferase</keyword>
<feature type="compositionally biased region" description="Acidic residues" evidence="3">
    <location>
        <begin position="371"/>
        <end position="385"/>
    </location>
</feature>
<feature type="compositionally biased region" description="Low complexity" evidence="3">
    <location>
        <begin position="2174"/>
        <end position="2190"/>
    </location>
</feature>
<feature type="region of interest" description="Disordered" evidence="3">
    <location>
        <begin position="1960"/>
        <end position="1992"/>
    </location>
</feature>
<dbReference type="EMBL" id="CAMXCT010000454">
    <property type="protein sequence ID" value="CAI3979060.1"/>
    <property type="molecule type" value="Genomic_DNA"/>
</dbReference>
<dbReference type="InterPro" id="IPR029063">
    <property type="entry name" value="SAM-dependent_MTases_sf"/>
</dbReference>
<evidence type="ECO:0000313" key="5">
    <source>
        <dbReference type="EMBL" id="CAL4766372.1"/>
    </source>
</evidence>
<reference evidence="4" key="1">
    <citation type="submission" date="2022-10" db="EMBL/GenBank/DDBJ databases">
        <authorList>
            <person name="Chen Y."/>
            <person name="Dougan E. K."/>
            <person name="Chan C."/>
            <person name="Rhodes N."/>
            <person name="Thang M."/>
        </authorList>
    </citation>
    <scope>NUCLEOTIDE SEQUENCE</scope>
</reference>
<keyword evidence="6" id="KW-1185">Reference proteome</keyword>
<feature type="region of interest" description="Disordered" evidence="3">
    <location>
        <begin position="2008"/>
        <end position="2191"/>
    </location>
</feature>
<feature type="compositionally biased region" description="Acidic residues" evidence="3">
    <location>
        <begin position="352"/>
        <end position="362"/>
    </location>
</feature>
<dbReference type="EMBL" id="CAMXCT030000454">
    <property type="protein sequence ID" value="CAL4766372.1"/>
    <property type="molecule type" value="Genomic_DNA"/>
</dbReference>
<feature type="compositionally biased region" description="Basic and acidic residues" evidence="3">
    <location>
        <begin position="2089"/>
        <end position="2100"/>
    </location>
</feature>
<feature type="compositionally biased region" description="Basic and acidic residues" evidence="3">
    <location>
        <begin position="2034"/>
        <end position="2043"/>
    </location>
</feature>
<dbReference type="Proteomes" id="UP001152797">
    <property type="component" value="Unassembled WGS sequence"/>
</dbReference>
<dbReference type="SUPFAM" id="SSF53335">
    <property type="entry name" value="S-adenosyl-L-methionine-dependent methyltransferases"/>
    <property type="match status" value="1"/>
</dbReference>
<dbReference type="PANTHER" id="PTHR48462:SF1">
    <property type="entry name" value="PROTEIN, PUTATIVE-RELATED"/>
    <property type="match status" value="1"/>
</dbReference>
<keyword evidence="2" id="KW-0808">Transferase</keyword>
<dbReference type="PANTHER" id="PTHR48462">
    <property type="entry name" value="PROTEIN, PUTATIVE-RELATED"/>
    <property type="match status" value="1"/>
</dbReference>
<feature type="region of interest" description="Disordered" evidence="3">
    <location>
        <begin position="3120"/>
        <end position="3151"/>
    </location>
</feature>
<feature type="compositionally biased region" description="Basic and acidic residues" evidence="3">
    <location>
        <begin position="2161"/>
        <end position="2173"/>
    </location>
</feature>
<comment type="caution">
    <text evidence="4">The sequence shown here is derived from an EMBL/GenBank/DDBJ whole genome shotgun (WGS) entry which is preliminary data.</text>
</comment>
<sequence length="3291" mass="361490">MQVSETDLLAAISERETFLAQLFNCRLQQRQIESFAIQDAAPAQPDFEATVVSKKQETNKGKRDYATRRKEEVQFLGRTVCVRACARKLPVHPTFGFAMRGDVAEKWPSVVMFLWFVYHSAAECMPTDSLHKLKKPEAIKEAAFVEDRDPDLSARHINHFVRTLQTYNSDIEVHLIGPGSFKGERRYLQHGSRSIGHCEVSASVGFSKMLARGHEDVDQAFSVQAGVIARNVFDNPSELIEILDSMGRAGGEAEQLRKQQKVSRVDCEAYKLDEAAQWKDWVSMLGIRVKGLRRVGQIRISMRKDIDPGSYGRVAVEEIRGSQSAGEDILLLAKKFMADPARGRERHVDLSIAEDDDGDSGSDEAYQSGKDEDEAGSDMMFESEDERSVQNGTDGAGDGEVDSYVQWAFTAHKNSCLVSSFQFVPAFLCESEQWKADYLCKAFPDCPVIFRDMKELGQGHAHDVLTGKKIKVPTAVGLVAGYPCCGISAQNPNPQSFRDKGSSTGGGYHATMRYVQNSPQIQWVLLENVQQMFHTRRKFGNEKPMDIQTAAMKKLGFGCAFALLLNSSEFGLCQSRARAWVLYVRGTNVRPGNAEDLVRTLQINAKQLGLSSFLRDADAAGVGCDSVQAKKSTRQGEKWKAGFKSCCERLGSDEVDRNLKKILVLTKNAVLLTEREIALLAEKALFQGVGPREYMRYKMSDLSPHQLSDMVGNAKRSKGGLGAAAPAASSGVAQGDVPLPSSMNMVGDDGAYPFPILGGGTFMEIAQRAQSGEEGAWLLKESAEMCFAAGYLETADPEELKVWPPELGLQFSTSVLCWSFADESFWRGRSVGMSEIVSYAKSMAVTRFREGELVVARFLQWPPEPLGDDQSLFGTLYFGDGSQKMLAAMTVWIALLLCWRHHGSEGLQDKFAQAMVASFLSIPSIVKATDARGSQLESIINRIVSQNLAAKVQPVSSFAWSSILKAATGDRVHQTTFEDALQIYNSHPQVLAHDRSDTGTGSISLDARKKQGVRHWMNSTGTEAYEEVLKSTHDLPFNLGPFGEAFSFTKSCFIGSTSGLEVCSETDAVSFPMEGEAFVEVDWSLPMTAASQHLFFQKVRGKFARATVGIGAAQKKKYRLSPDELTRVRNVSVFFSQVWSFLSARIPEIEATQLRNLFIEGTSEDQDFLHLLDSRPSKFALSMLRSRTEESRKQEAEKQQMIHSEVAQQREAVTQAQWAWFCSALKADQSLLQVVNRVPAQVKAKLHAKVVQRRKEQAESGERATKGYQEAYLRVVSVAKMELMMAEVSKMKAQVASDAGVNGDNVAILGMCDFNAPYARTKDNCAALCRGISALNESNPQKAACLVVMPDYARESSPRGLWDEERQVMEELFSLNQSCDCRWIDLYARESKKADMRSNSRKFGSGRMVVSATSQEDNVWMGGELAVYGRVVGPNELQDGGSPLAVLPRTDNVRISDRLRPSNEQLSAQKGAQRLQMILESALRHCKFDAVLVVNLTGYVEELAVAVMNLRLKQTMAGEGAFVKLNKLYYLSVHTLDNAESVRFAKNRVGRELLDLWVDKKISFGGLAFDEKQEIEGSKYVDAPDTLEMKVLVKSGHDFKIHPDQVRQWTNIGGEVTAQFEKLQKVHEDQYQSLLKNIIQPGPSPSVDAAAAAQEENKEEDGGAVVAPEFQTFESVAKLQESEEILTRCASEVTGIEIVKTKSGKVFLVSEKKRILPKHTLLGGFGTGKCLGWTHALPIRDSQRIPDSAAKGLSRNQHRYQPFDPTATEEESKCVKLSWTEGDRTVIQIDMSTLQPDSTTFDTMSVYKYLLLLEKHKKVTAYDLSYTQCSRVSGSEGFNIAPKDLHVYKTMPDLTKPLTCKSVFWDCALSVKKSHGLLDVFRYRFDRVNAVTKVQKPYVFSKVEHLAWRTGKNHGQLMASQPSLKDAVRKEVRRLLDRDDFNSDSGADLALDAFETAAAESLQGNREPSPECRSDKAPAETQRKPQLDGSPLSAESMFGEIIVSETGAAPSSPATVSPLVPQTRVDPEVPLTNKDLDAKKTTVEPEVPLSNKDLVAKNGGHQKPDQDNKVAKGGLASSGSMEFYATESEAGHDDESEKPLPRKGMKRPAAAQPEKTNKKPAASFRGLKRPAAAVSPDKEKEAAESEAGLMPPAAEEVTATPEKEEEVRSDAGLKRPAAAPAKSAKVSTKKQPISSWPWTDVEGQQHCKEIVCGDWEVKEYVRKSGNLQGEAYRLYQYQPTGSNLKFSLSSSDAAKKSFAQGENFTTHGRSTLCGAMMFENMLAFVGKDLALQIFSRTSSDKDLPGHTSVASIHASNFSVEADSIMIKVDPALTVHDHSRLDYVTARNVEDGSACLTARVNVCYHKFKRTDEGGCKIESMVPTKEWMSSAIHMMRLPDSLVLGYNRILFRDYLYRFEPEVNQMFLTSEKDDGLPGTGSCCKLYGEDFNMECSMVGFKADPKLSIRDPSSFGVRDFAVNLPGEPQDERRCVLVEAVLRPARRGGRRHRLQAAQFTQRRCARWLAGEREELWDAMPATRRKRPEEMDDEEARSARQSRCCSLAAEGEPSRACAALTSPPLLNNTALAAVPELGVEDVVRAIRSFSRGSAAGPSGLRGVHLQEALASPHGDELAVQLTEVVQLLVRGEALPDIAQHLAGAALHALPKGAHEVRPIAVGETLRRLTAKCLCYDVREPAREWLCPLQVGVATRHGTEAIVHTVRNWVQRHAGRADHVLLKIDFSNAFNTVNRASLLRETRLRLPGLSPWAEWCYGHHSRLLFQGCFLGPYRLAAFRRGGLPGRCVHGRYRQVSAGLVRLTAAARQVGLQVNPAKCELVACGGAAASVDLAFFPNGMPFNQSGAFSLLGAPIGDAGFCNEFTAAERVNKALPLLEELAVLCDAQTTLLLRRQCASYSRMVYSTRVTPPMGLAPALQSFDTAVRGCLEAGCSGPLTPEAWMQASLSTRSGGLGLRSVARHSVAGYAASLLATAPLCKDIDGNYDADQGAAVHQVNLALPPADHFPVPAPWPRLALGEKLTEPISNSCSKKGGAWLHAFPNDALGLHVVTPLFLRLPIADSDMACPLCDGTSDSFGDHARVCPCGGDRVKRHNQLRNILAGRARAAGLQPEVEKPNLLPPRPELQGGTEDGSQPRGNGRRPADVWIATWNLHGPAAFDVAVTSGLRQGHLAASAADGSKASMDYEGRKCHHLDTLQACATEGLQFIPLVVEACGGGWGPTAFKTWRSLSAAIAARTSESSSVELQRLLQALGIALHRENARAIMWLAFALSSPAPFFLWP</sequence>
<gene>
    <name evidence="4" type="ORF">C1SCF055_LOCUS7042</name>
</gene>
<dbReference type="GO" id="GO:0032259">
    <property type="term" value="P:methylation"/>
    <property type="evidence" value="ECO:0007669"/>
    <property type="project" value="UniProtKB-KW"/>
</dbReference>
<evidence type="ECO:0000313" key="6">
    <source>
        <dbReference type="Proteomes" id="UP001152797"/>
    </source>
</evidence>
<dbReference type="EMBL" id="CAMXCT020000454">
    <property type="protein sequence ID" value="CAL1132435.1"/>
    <property type="molecule type" value="Genomic_DNA"/>
</dbReference>
<accession>A0A9P1BUW4</accession>
<feature type="compositionally biased region" description="Low complexity" evidence="3">
    <location>
        <begin position="2151"/>
        <end position="2160"/>
    </location>
</feature>